<accession>A0ABS1BXP6</accession>
<proteinExistence type="inferred from homology"/>
<dbReference type="Pfam" id="PF01925">
    <property type="entry name" value="TauE"/>
    <property type="match status" value="1"/>
</dbReference>
<keyword evidence="3 5" id="KW-1133">Transmembrane helix</keyword>
<comment type="similarity">
    <text evidence="5">Belongs to the 4-toluene sulfonate uptake permease (TSUP) (TC 2.A.102) family.</text>
</comment>
<dbReference type="PANTHER" id="PTHR43701">
    <property type="entry name" value="MEMBRANE TRANSPORTER PROTEIN MJ0441-RELATED"/>
    <property type="match status" value="1"/>
</dbReference>
<name>A0ABS1BXP6_9BACT</name>
<evidence type="ECO:0000256" key="2">
    <source>
        <dbReference type="ARBA" id="ARBA00022692"/>
    </source>
</evidence>
<comment type="caution">
    <text evidence="6">The sequence shown here is derived from an EMBL/GenBank/DDBJ whole genome shotgun (WGS) entry which is preliminary data.</text>
</comment>
<gene>
    <name evidence="6" type="ORF">I5M27_02490</name>
</gene>
<dbReference type="Proteomes" id="UP000644147">
    <property type="component" value="Unassembled WGS sequence"/>
</dbReference>
<dbReference type="InterPro" id="IPR051598">
    <property type="entry name" value="TSUP/Inactive_protease-like"/>
</dbReference>
<keyword evidence="2 5" id="KW-0812">Transmembrane</keyword>
<dbReference type="PANTHER" id="PTHR43701:SF2">
    <property type="entry name" value="MEMBRANE TRANSPORTER PROTEIN YJNA-RELATED"/>
    <property type="match status" value="1"/>
</dbReference>
<reference evidence="6 7" key="1">
    <citation type="submission" date="2020-12" db="EMBL/GenBank/DDBJ databases">
        <title>Bacterial novel species Adhaeribacter sp. BT258 isolated from soil.</title>
        <authorList>
            <person name="Jung H.-Y."/>
        </authorList>
    </citation>
    <scope>NUCLEOTIDE SEQUENCE [LARGE SCALE GENOMIC DNA]</scope>
    <source>
        <strain evidence="6 7">BT258</strain>
    </source>
</reference>
<organism evidence="6 7">
    <name type="scientific">Adhaeribacter terrigena</name>
    <dbReference type="NCBI Taxonomy" id="2793070"/>
    <lineage>
        <taxon>Bacteria</taxon>
        <taxon>Pseudomonadati</taxon>
        <taxon>Bacteroidota</taxon>
        <taxon>Cytophagia</taxon>
        <taxon>Cytophagales</taxon>
        <taxon>Hymenobacteraceae</taxon>
        <taxon>Adhaeribacter</taxon>
    </lineage>
</organism>
<keyword evidence="7" id="KW-1185">Reference proteome</keyword>
<dbReference type="RefSeq" id="WP_200504441.1">
    <property type="nucleotide sequence ID" value="NZ_JAEHFX010000001.1"/>
</dbReference>
<protein>
    <recommendedName>
        <fullName evidence="5">Probable membrane transporter protein</fullName>
    </recommendedName>
</protein>
<feature type="transmembrane region" description="Helical" evidence="5">
    <location>
        <begin position="205"/>
        <end position="227"/>
    </location>
</feature>
<feature type="transmembrane region" description="Helical" evidence="5">
    <location>
        <begin position="70"/>
        <end position="88"/>
    </location>
</feature>
<feature type="transmembrane region" description="Helical" evidence="5">
    <location>
        <begin position="233"/>
        <end position="253"/>
    </location>
</feature>
<evidence type="ECO:0000313" key="7">
    <source>
        <dbReference type="Proteomes" id="UP000644147"/>
    </source>
</evidence>
<evidence type="ECO:0000313" key="6">
    <source>
        <dbReference type="EMBL" id="MBK0401834.1"/>
    </source>
</evidence>
<feature type="transmembrane region" description="Helical" evidence="5">
    <location>
        <begin position="174"/>
        <end position="198"/>
    </location>
</feature>
<feature type="transmembrane region" description="Helical" evidence="5">
    <location>
        <begin position="265"/>
        <end position="283"/>
    </location>
</feature>
<evidence type="ECO:0000256" key="4">
    <source>
        <dbReference type="ARBA" id="ARBA00023136"/>
    </source>
</evidence>
<dbReference type="InterPro" id="IPR002781">
    <property type="entry name" value="TM_pro_TauE-like"/>
</dbReference>
<evidence type="ECO:0000256" key="1">
    <source>
        <dbReference type="ARBA" id="ARBA00004141"/>
    </source>
</evidence>
<feature type="transmembrane region" description="Helical" evidence="5">
    <location>
        <begin position="109"/>
        <end position="131"/>
    </location>
</feature>
<evidence type="ECO:0000256" key="3">
    <source>
        <dbReference type="ARBA" id="ARBA00022989"/>
    </source>
</evidence>
<keyword evidence="5" id="KW-1003">Cell membrane</keyword>
<sequence>MEILEIIGYFAALLIGLSLGLIGGGGSILTVPVLVYLIGLTPVMSTAYSLFIVGLTSLVGSYSFYKKGLVSMKTAIVFGLPSILAVYATRRYIVPAIPENLFDIGDFAITKGILLMLLFAVLMVFASISMIRQKKNAPPMDENADKEIDIENVDPNAPHPKPKFNYAGILAEGVVVGTLTGLVGAGGGFLIIPALVLFSKLDMKMAVGTSLLIIAAKSLFGFIGDIYNYDIDWSFLAIFSTISIAGIFVGTYLSTKIHADKLKTSFGWFVLVMGVYIILKETLL</sequence>
<keyword evidence="4 5" id="KW-0472">Membrane</keyword>
<feature type="transmembrane region" description="Helical" evidence="5">
    <location>
        <begin position="6"/>
        <end position="39"/>
    </location>
</feature>
<comment type="subcellular location">
    <subcellularLocation>
        <location evidence="5">Cell membrane</location>
        <topology evidence="5">Multi-pass membrane protein</topology>
    </subcellularLocation>
    <subcellularLocation>
        <location evidence="1">Membrane</location>
        <topology evidence="1">Multi-pass membrane protein</topology>
    </subcellularLocation>
</comment>
<evidence type="ECO:0000256" key="5">
    <source>
        <dbReference type="RuleBase" id="RU363041"/>
    </source>
</evidence>
<dbReference type="EMBL" id="JAEHFX010000001">
    <property type="protein sequence ID" value="MBK0401834.1"/>
    <property type="molecule type" value="Genomic_DNA"/>
</dbReference>